<dbReference type="InterPro" id="IPR001509">
    <property type="entry name" value="Epimerase_deHydtase"/>
</dbReference>
<dbReference type="PRINTS" id="PR01713">
    <property type="entry name" value="NUCEPIMERASE"/>
</dbReference>
<dbReference type="PANTHER" id="PTHR43574">
    <property type="entry name" value="EPIMERASE-RELATED"/>
    <property type="match status" value="1"/>
</dbReference>
<dbReference type="KEGG" id="lch:Lcho_2294"/>
<sequence length="375" mass="40846" precursor="true">MKVLVTGAAGFIGMHVAQAFLARGDEVVGIDDLSDQYEVALKYARLSRIQSHPRFRFLKMDVSDRPAVNACFAANGFEQVVHLATQAGGGRAVSHPRESAQPNLVGFINMLEGCRQHGVPHMVYASSSNVYSGLRQMNLASRNLHGPSASEVEAHKMPNELMAQTYSRLHGLATTGLRFFTVYGPWGRPDMAYYGFTRALLAGDPIPSTHGGAVSHGLTYVDDIVAGILQALRLPSRTMADERAHPGAQARVLNIGSHDPVRLLDFVAALENAVGREAELKMMPMNFDDAGVPVDTTLQRQPDLVGERRSTMPLAEGVQRFVHWYLGYHGLRSGKEPSAQRRAAVFEDPSSVQMMPALRSLISRSTQGQHIGGAH</sequence>
<dbReference type="InterPro" id="IPR036291">
    <property type="entry name" value="NAD(P)-bd_dom_sf"/>
</dbReference>
<dbReference type="SUPFAM" id="SSF51735">
    <property type="entry name" value="NAD(P)-binding Rossmann-fold domains"/>
    <property type="match status" value="1"/>
</dbReference>
<organism evidence="3 4">
    <name type="scientific">Leptothrix cholodnii (strain ATCC 51168 / LMG 8142 / SP-6)</name>
    <name type="common">Leptothrix discophora (strain SP-6)</name>
    <dbReference type="NCBI Taxonomy" id="395495"/>
    <lineage>
        <taxon>Bacteria</taxon>
        <taxon>Pseudomonadati</taxon>
        <taxon>Pseudomonadota</taxon>
        <taxon>Betaproteobacteria</taxon>
        <taxon>Burkholderiales</taxon>
        <taxon>Sphaerotilaceae</taxon>
        <taxon>Leptothrix</taxon>
    </lineage>
</organism>
<evidence type="ECO:0000259" key="2">
    <source>
        <dbReference type="Pfam" id="PF01370"/>
    </source>
</evidence>
<keyword evidence="1" id="KW-0520">NAD</keyword>
<dbReference type="HOGENOM" id="CLU_007383_1_7_4"/>
<proteinExistence type="predicted"/>
<keyword evidence="4" id="KW-1185">Reference proteome</keyword>
<dbReference type="OrthoDB" id="9769113at2"/>
<dbReference type="Pfam" id="PF01370">
    <property type="entry name" value="Epimerase"/>
    <property type="match status" value="1"/>
</dbReference>
<protein>
    <submittedName>
        <fullName evidence="3">NAD-dependent epimerase/dehydratase</fullName>
    </submittedName>
</protein>
<reference evidence="3 4" key="1">
    <citation type="submission" date="2008-03" db="EMBL/GenBank/DDBJ databases">
        <title>Complete sequence of Leptothrix cholodnii SP-6.</title>
        <authorList>
            <consortium name="US DOE Joint Genome Institute"/>
            <person name="Copeland A."/>
            <person name="Lucas S."/>
            <person name="Lapidus A."/>
            <person name="Glavina del Rio T."/>
            <person name="Dalin E."/>
            <person name="Tice H."/>
            <person name="Bruce D."/>
            <person name="Goodwin L."/>
            <person name="Pitluck S."/>
            <person name="Chertkov O."/>
            <person name="Brettin T."/>
            <person name="Detter J.C."/>
            <person name="Han C."/>
            <person name="Kuske C.R."/>
            <person name="Schmutz J."/>
            <person name="Larimer F."/>
            <person name="Land M."/>
            <person name="Hauser L."/>
            <person name="Kyrpides N."/>
            <person name="Lykidis A."/>
            <person name="Emerson D."/>
            <person name="Richardson P."/>
        </authorList>
    </citation>
    <scope>NUCLEOTIDE SEQUENCE [LARGE SCALE GENOMIC DNA]</scope>
    <source>
        <strain evidence="4">ATCC 51168 / LMG 8142 / SP-6</strain>
    </source>
</reference>
<dbReference type="STRING" id="395495.Lcho_2294"/>
<evidence type="ECO:0000256" key="1">
    <source>
        <dbReference type="ARBA" id="ARBA00023027"/>
    </source>
</evidence>
<accession>B1Y438</accession>
<dbReference type="Proteomes" id="UP000001693">
    <property type="component" value="Chromosome"/>
</dbReference>
<dbReference type="eggNOG" id="COG0451">
    <property type="taxonomic scope" value="Bacteria"/>
</dbReference>
<dbReference type="EMBL" id="CP001013">
    <property type="protein sequence ID" value="ACB34560.1"/>
    <property type="molecule type" value="Genomic_DNA"/>
</dbReference>
<evidence type="ECO:0000313" key="3">
    <source>
        <dbReference type="EMBL" id="ACB34560.1"/>
    </source>
</evidence>
<dbReference type="RefSeq" id="WP_012347318.1">
    <property type="nucleotide sequence ID" value="NC_010524.1"/>
</dbReference>
<name>B1Y438_LEPCP</name>
<dbReference type="Gene3D" id="3.40.50.720">
    <property type="entry name" value="NAD(P)-binding Rossmann-like Domain"/>
    <property type="match status" value="1"/>
</dbReference>
<feature type="domain" description="NAD-dependent epimerase/dehydratase" evidence="2">
    <location>
        <begin position="3"/>
        <end position="237"/>
    </location>
</feature>
<gene>
    <name evidence="3" type="ordered locus">Lcho_2294</name>
</gene>
<dbReference type="AlphaFoldDB" id="B1Y438"/>
<evidence type="ECO:0000313" key="4">
    <source>
        <dbReference type="Proteomes" id="UP000001693"/>
    </source>
</evidence>